<dbReference type="EMBL" id="BGPR01000852">
    <property type="protein sequence ID" value="GBM37880.1"/>
    <property type="molecule type" value="Genomic_DNA"/>
</dbReference>
<gene>
    <name evidence="1" type="ORF">AVEN_193395_1</name>
</gene>
<accession>A0A4Y2F8M6</accession>
<keyword evidence="2" id="KW-1185">Reference proteome</keyword>
<dbReference type="AlphaFoldDB" id="A0A4Y2F8M6"/>
<protein>
    <submittedName>
        <fullName evidence="1">Uncharacterized protein</fullName>
    </submittedName>
</protein>
<organism evidence="1 2">
    <name type="scientific">Araneus ventricosus</name>
    <name type="common">Orbweaver spider</name>
    <name type="synonym">Epeira ventricosa</name>
    <dbReference type="NCBI Taxonomy" id="182803"/>
    <lineage>
        <taxon>Eukaryota</taxon>
        <taxon>Metazoa</taxon>
        <taxon>Ecdysozoa</taxon>
        <taxon>Arthropoda</taxon>
        <taxon>Chelicerata</taxon>
        <taxon>Arachnida</taxon>
        <taxon>Araneae</taxon>
        <taxon>Araneomorphae</taxon>
        <taxon>Entelegynae</taxon>
        <taxon>Araneoidea</taxon>
        <taxon>Araneidae</taxon>
        <taxon>Araneus</taxon>
    </lineage>
</organism>
<dbReference type="Proteomes" id="UP000499080">
    <property type="component" value="Unassembled WGS sequence"/>
</dbReference>
<reference evidence="1 2" key="1">
    <citation type="journal article" date="2019" name="Sci. Rep.">
        <title>Orb-weaving spider Araneus ventricosus genome elucidates the spidroin gene catalogue.</title>
        <authorList>
            <person name="Kono N."/>
            <person name="Nakamura H."/>
            <person name="Ohtoshi R."/>
            <person name="Moran D.A.P."/>
            <person name="Shinohara A."/>
            <person name="Yoshida Y."/>
            <person name="Fujiwara M."/>
            <person name="Mori M."/>
            <person name="Tomita M."/>
            <person name="Arakawa K."/>
        </authorList>
    </citation>
    <scope>NUCLEOTIDE SEQUENCE [LARGE SCALE GENOMIC DNA]</scope>
</reference>
<name>A0A4Y2F8M6_ARAVE</name>
<sequence>MSQRLPTHHFSWSQEPVDYLNTPDDSDEYISKSTWNTRQNYTINTVVILWPRKNYCKPFKNILTIISNMVLSDGSLGRALTNSGGPAGIFHMDGSRYLWLLSISALGHQRVQVSQLLAYADDLALVSQFPKLLESSLLIFGLII</sequence>
<evidence type="ECO:0000313" key="1">
    <source>
        <dbReference type="EMBL" id="GBM37880.1"/>
    </source>
</evidence>
<evidence type="ECO:0000313" key="2">
    <source>
        <dbReference type="Proteomes" id="UP000499080"/>
    </source>
</evidence>
<proteinExistence type="predicted"/>
<comment type="caution">
    <text evidence="1">The sequence shown here is derived from an EMBL/GenBank/DDBJ whole genome shotgun (WGS) entry which is preliminary data.</text>
</comment>